<dbReference type="AlphaFoldDB" id="A0A4Y7LB25"/>
<evidence type="ECO:0000313" key="2">
    <source>
        <dbReference type="EMBL" id="RZC81882.1"/>
    </source>
</evidence>
<name>A0A4Y7LB25_PAPSO</name>
<dbReference type="EMBL" id="CM010724">
    <property type="protein sequence ID" value="RZC81882.1"/>
    <property type="molecule type" value="Genomic_DNA"/>
</dbReference>
<dbReference type="OMA" id="WISKSAC"/>
<organism evidence="2 3">
    <name type="scientific">Papaver somniferum</name>
    <name type="common">Opium poppy</name>
    <dbReference type="NCBI Taxonomy" id="3469"/>
    <lineage>
        <taxon>Eukaryota</taxon>
        <taxon>Viridiplantae</taxon>
        <taxon>Streptophyta</taxon>
        <taxon>Embryophyta</taxon>
        <taxon>Tracheophyta</taxon>
        <taxon>Spermatophyta</taxon>
        <taxon>Magnoliopsida</taxon>
        <taxon>Ranunculales</taxon>
        <taxon>Papaveraceae</taxon>
        <taxon>Papaveroideae</taxon>
        <taxon>Papaver</taxon>
    </lineage>
</organism>
<dbReference type="InterPro" id="IPR011009">
    <property type="entry name" value="Kinase-like_dom_sf"/>
</dbReference>
<accession>A0A4Y7LB25</accession>
<evidence type="ECO:0000313" key="3">
    <source>
        <dbReference type="Proteomes" id="UP000316621"/>
    </source>
</evidence>
<dbReference type="Gramene" id="RZC81882">
    <property type="protein sequence ID" value="RZC81882"/>
    <property type="gene ID" value="C5167_044460"/>
</dbReference>
<gene>
    <name evidence="2" type="ORF">C5167_044460</name>
</gene>
<dbReference type="SUPFAM" id="SSF56112">
    <property type="entry name" value="Protein kinase-like (PK-like)"/>
    <property type="match status" value="1"/>
</dbReference>
<reference evidence="2 3" key="1">
    <citation type="journal article" date="2018" name="Science">
        <title>The opium poppy genome and morphinan production.</title>
        <authorList>
            <person name="Guo L."/>
            <person name="Winzer T."/>
            <person name="Yang X."/>
            <person name="Li Y."/>
            <person name="Ning Z."/>
            <person name="He Z."/>
            <person name="Teodor R."/>
            <person name="Lu Y."/>
            <person name="Bowser T.A."/>
            <person name="Graham I.A."/>
            <person name="Ye K."/>
        </authorList>
    </citation>
    <scope>NUCLEOTIDE SEQUENCE [LARGE SCALE GENOMIC DNA]</scope>
    <source>
        <strain evidence="3">cv. HN1</strain>
        <tissue evidence="2">Leaves</tissue>
    </source>
</reference>
<protein>
    <submittedName>
        <fullName evidence="2">Uncharacterized protein</fullName>
    </submittedName>
</protein>
<dbReference type="Proteomes" id="UP000316621">
    <property type="component" value="Chromosome 10"/>
</dbReference>
<sequence length="166" mass="19705">MLHTDREKKDLIGSPRYASRNSHLGMEQSRRDDLESLGYTLMYFLRGSLPWQGLRAVTYKKKNEIIREKMLSTSVEDLCKGYPMEFAFYFHHCRSLRFDAKPDYAYLRRLICELYVTEGFQFDLAYDWTNLVYQQSPMVTPPSRTPLSSSNIFWKHKWISKSACNF</sequence>
<keyword evidence="3" id="KW-1185">Reference proteome</keyword>
<proteinExistence type="inferred from homology"/>
<dbReference type="OrthoDB" id="5800476at2759"/>
<dbReference type="PANTHER" id="PTHR11909">
    <property type="entry name" value="CASEIN KINASE-RELATED"/>
    <property type="match status" value="1"/>
</dbReference>
<dbReference type="STRING" id="3469.A0A4Y7LB25"/>
<dbReference type="InterPro" id="IPR050235">
    <property type="entry name" value="CK1_Ser-Thr_kinase"/>
</dbReference>
<dbReference type="Gene3D" id="1.10.510.10">
    <property type="entry name" value="Transferase(Phosphotransferase) domain 1"/>
    <property type="match status" value="1"/>
</dbReference>
<comment type="similarity">
    <text evidence="1">Belongs to the protein kinase superfamily. CK1 Ser/Thr protein kinase family. Casein kinase I subfamily.</text>
</comment>
<evidence type="ECO:0000256" key="1">
    <source>
        <dbReference type="ARBA" id="ARBA00005926"/>
    </source>
</evidence>